<evidence type="ECO:0000256" key="2">
    <source>
        <dbReference type="ARBA" id="ARBA00004514"/>
    </source>
</evidence>
<keyword evidence="9" id="KW-0539">Nucleus</keyword>
<evidence type="ECO:0000259" key="15">
    <source>
        <dbReference type="PROSITE" id="PS50054"/>
    </source>
</evidence>
<dbReference type="EC" id="3.1.3.48" evidence="4"/>
<evidence type="ECO:0000256" key="7">
    <source>
        <dbReference type="ARBA" id="ARBA00022801"/>
    </source>
</evidence>
<comment type="catalytic activity">
    <reaction evidence="10">
        <text>O-phospho-L-seryl-[protein] + H2O = L-seryl-[protein] + phosphate</text>
        <dbReference type="Rhea" id="RHEA:20629"/>
        <dbReference type="Rhea" id="RHEA-COMP:9863"/>
        <dbReference type="Rhea" id="RHEA-COMP:11604"/>
        <dbReference type="ChEBI" id="CHEBI:15377"/>
        <dbReference type="ChEBI" id="CHEBI:29999"/>
        <dbReference type="ChEBI" id="CHEBI:43474"/>
        <dbReference type="ChEBI" id="CHEBI:83421"/>
        <dbReference type="EC" id="3.1.3.16"/>
    </reaction>
</comment>
<dbReference type="PROSITE" id="PS50056">
    <property type="entry name" value="TYR_PHOSPHATASE_2"/>
    <property type="match status" value="1"/>
</dbReference>
<proteinExistence type="inferred from homology"/>
<keyword evidence="18" id="KW-1185">Reference proteome</keyword>
<evidence type="ECO:0000313" key="18">
    <source>
        <dbReference type="Proteomes" id="UP000261520"/>
    </source>
</evidence>
<comment type="similarity">
    <text evidence="3">Belongs to the protein-tyrosine phosphatase family. Non-receptor class dual specificity subfamily.</text>
</comment>
<dbReference type="CDD" id="cd14504">
    <property type="entry name" value="DUSP23"/>
    <property type="match status" value="1"/>
</dbReference>
<evidence type="ECO:0000256" key="9">
    <source>
        <dbReference type="ARBA" id="ARBA00023242"/>
    </source>
</evidence>
<dbReference type="Gene3D" id="3.90.190.10">
    <property type="entry name" value="Protein tyrosine phosphatase superfamily"/>
    <property type="match status" value="1"/>
</dbReference>
<dbReference type="FunFam" id="3.90.190.10:FF:000063">
    <property type="entry name" value="Dual specificity phosphatase 23"/>
    <property type="match status" value="1"/>
</dbReference>
<dbReference type="GO" id="GO:0004722">
    <property type="term" value="F:protein serine/threonine phosphatase activity"/>
    <property type="evidence" value="ECO:0007669"/>
    <property type="project" value="UniProtKB-EC"/>
</dbReference>
<sequence>MTSSQSSMGSAPHNFSWVDPGKVAGLAFPRYPAEYNFLVANGIQHLVSLTERSPPNLDSCPRLTPHRLKIVDFTPPSPAQIDHFLSIVENANTKGEGVAVHCMHGFGRTGTMLACYLIKTRKISGIDAINEIRRLRPGSIETHEQEKAVLQSRLHRSCTEH</sequence>
<comment type="function">
    <text evidence="12">Protein phosphatase that mediates dephosphorylation of proteins phosphorylated on Tyr and Ser/Thr residues. In vitro, it can dephosphorylate p44-ERK1 (MAPK3) but not p54 SAPK-beta (MAPK10) in vitro. Able to enhance activation of JNK and p38 (MAPK14).</text>
</comment>
<dbReference type="GO" id="GO:0005829">
    <property type="term" value="C:cytosol"/>
    <property type="evidence" value="ECO:0007669"/>
    <property type="project" value="UniProtKB-SubCell"/>
</dbReference>
<accession>A0A3B3Z859</accession>
<evidence type="ECO:0000256" key="3">
    <source>
        <dbReference type="ARBA" id="ARBA00008601"/>
    </source>
</evidence>
<dbReference type="SMART" id="SM00404">
    <property type="entry name" value="PTPc_motif"/>
    <property type="match status" value="1"/>
</dbReference>
<keyword evidence="7" id="KW-0378">Hydrolase</keyword>
<evidence type="ECO:0000313" key="17">
    <source>
        <dbReference type="Ensembl" id="ENSPMGP00000000775.1"/>
    </source>
</evidence>
<dbReference type="AlphaFoldDB" id="A0A3B3Z859"/>
<evidence type="ECO:0000256" key="12">
    <source>
        <dbReference type="ARBA" id="ARBA00053915"/>
    </source>
</evidence>
<dbReference type="InterPro" id="IPR057023">
    <property type="entry name" value="PTP-SAK"/>
</dbReference>
<dbReference type="InterPro" id="IPR000387">
    <property type="entry name" value="Tyr_Pase_dom"/>
</dbReference>
<evidence type="ECO:0000259" key="16">
    <source>
        <dbReference type="PROSITE" id="PS50056"/>
    </source>
</evidence>
<evidence type="ECO:0000256" key="4">
    <source>
        <dbReference type="ARBA" id="ARBA00013064"/>
    </source>
</evidence>
<evidence type="ECO:0000256" key="11">
    <source>
        <dbReference type="ARBA" id="ARBA00048336"/>
    </source>
</evidence>
<feature type="domain" description="Tyrosine-protein phosphatase" evidence="15">
    <location>
        <begin position="14"/>
        <end position="159"/>
    </location>
</feature>
<name>A0A3B3Z859_9GOBI</name>
<dbReference type="SUPFAM" id="SSF52799">
    <property type="entry name" value="(Phosphotyrosine protein) phosphatases II"/>
    <property type="match status" value="1"/>
</dbReference>
<protein>
    <recommendedName>
        <fullName evidence="13">Dual specificity protein phosphatase 23</fullName>
        <ecNumber evidence="5">3.1.3.16</ecNumber>
        <ecNumber evidence="4">3.1.3.48</ecNumber>
    </recommendedName>
    <alternativeName>
        <fullName evidence="14">Low molecular mass dual specificity phosphatase 3</fullName>
    </alternativeName>
</protein>
<evidence type="ECO:0000256" key="1">
    <source>
        <dbReference type="ARBA" id="ARBA00004123"/>
    </source>
</evidence>
<dbReference type="Ensembl" id="ENSPMGT00000000815.1">
    <property type="protein sequence ID" value="ENSPMGP00000000775.1"/>
    <property type="gene ID" value="ENSPMGG00000000715.1"/>
</dbReference>
<reference evidence="17" key="1">
    <citation type="submission" date="2025-08" db="UniProtKB">
        <authorList>
            <consortium name="Ensembl"/>
        </authorList>
    </citation>
    <scope>IDENTIFICATION</scope>
</reference>
<dbReference type="STRING" id="409849.ENSPMGP00000000775"/>
<evidence type="ECO:0000256" key="6">
    <source>
        <dbReference type="ARBA" id="ARBA00022490"/>
    </source>
</evidence>
<dbReference type="PROSITE" id="PS50054">
    <property type="entry name" value="TYR_PHOSPHATASE_DUAL"/>
    <property type="match status" value="1"/>
</dbReference>
<dbReference type="EC" id="3.1.3.16" evidence="5"/>
<comment type="catalytic activity">
    <reaction evidence="11">
        <text>O-phospho-L-threonyl-[protein] + H2O = L-threonyl-[protein] + phosphate</text>
        <dbReference type="Rhea" id="RHEA:47004"/>
        <dbReference type="Rhea" id="RHEA-COMP:11060"/>
        <dbReference type="Rhea" id="RHEA-COMP:11605"/>
        <dbReference type="ChEBI" id="CHEBI:15377"/>
        <dbReference type="ChEBI" id="CHEBI:30013"/>
        <dbReference type="ChEBI" id="CHEBI:43474"/>
        <dbReference type="ChEBI" id="CHEBI:61977"/>
        <dbReference type="EC" id="3.1.3.16"/>
    </reaction>
</comment>
<dbReference type="GO" id="GO:0005634">
    <property type="term" value="C:nucleus"/>
    <property type="evidence" value="ECO:0007669"/>
    <property type="project" value="UniProtKB-SubCell"/>
</dbReference>
<evidence type="ECO:0000256" key="5">
    <source>
        <dbReference type="ARBA" id="ARBA00013081"/>
    </source>
</evidence>
<keyword evidence="6" id="KW-0963">Cytoplasm</keyword>
<comment type="subcellular location">
    <subcellularLocation>
        <location evidence="2">Cytoplasm</location>
        <location evidence="2">Cytosol</location>
    </subcellularLocation>
    <subcellularLocation>
        <location evidence="1">Nucleus</location>
    </subcellularLocation>
</comment>
<dbReference type="InterPro" id="IPR016130">
    <property type="entry name" value="Tyr_Pase_AS"/>
</dbReference>
<dbReference type="GO" id="GO:0004725">
    <property type="term" value="F:protein tyrosine phosphatase activity"/>
    <property type="evidence" value="ECO:0007669"/>
    <property type="project" value="UniProtKB-EC"/>
</dbReference>
<dbReference type="InterPro" id="IPR003595">
    <property type="entry name" value="Tyr_Pase_cat"/>
</dbReference>
<evidence type="ECO:0000256" key="14">
    <source>
        <dbReference type="ARBA" id="ARBA00081937"/>
    </source>
</evidence>
<dbReference type="Pfam" id="PF22784">
    <property type="entry name" value="PTP-SAK"/>
    <property type="match status" value="1"/>
</dbReference>
<evidence type="ECO:0000256" key="10">
    <source>
        <dbReference type="ARBA" id="ARBA00047761"/>
    </source>
</evidence>
<dbReference type="InterPro" id="IPR050561">
    <property type="entry name" value="PTP"/>
</dbReference>
<dbReference type="Proteomes" id="UP000261520">
    <property type="component" value="Unplaced"/>
</dbReference>
<dbReference type="InterPro" id="IPR029021">
    <property type="entry name" value="Prot-tyrosine_phosphatase-like"/>
</dbReference>
<dbReference type="SMART" id="SM00195">
    <property type="entry name" value="DSPc"/>
    <property type="match status" value="1"/>
</dbReference>
<feature type="domain" description="Tyrosine specific protein phosphatases" evidence="16">
    <location>
        <begin position="82"/>
        <end position="147"/>
    </location>
</feature>
<evidence type="ECO:0000256" key="8">
    <source>
        <dbReference type="ARBA" id="ARBA00022912"/>
    </source>
</evidence>
<dbReference type="InterPro" id="IPR020422">
    <property type="entry name" value="TYR_PHOSPHATASE_DUAL_dom"/>
</dbReference>
<evidence type="ECO:0000256" key="13">
    <source>
        <dbReference type="ARBA" id="ARBA00068789"/>
    </source>
</evidence>
<reference evidence="17" key="2">
    <citation type="submission" date="2025-09" db="UniProtKB">
        <authorList>
            <consortium name="Ensembl"/>
        </authorList>
    </citation>
    <scope>IDENTIFICATION</scope>
</reference>
<organism evidence="17 18">
    <name type="scientific">Periophthalmus magnuspinnatus</name>
    <dbReference type="NCBI Taxonomy" id="409849"/>
    <lineage>
        <taxon>Eukaryota</taxon>
        <taxon>Metazoa</taxon>
        <taxon>Chordata</taxon>
        <taxon>Craniata</taxon>
        <taxon>Vertebrata</taxon>
        <taxon>Euteleostomi</taxon>
        <taxon>Actinopterygii</taxon>
        <taxon>Neopterygii</taxon>
        <taxon>Teleostei</taxon>
        <taxon>Neoteleostei</taxon>
        <taxon>Acanthomorphata</taxon>
        <taxon>Gobiaria</taxon>
        <taxon>Gobiiformes</taxon>
        <taxon>Gobioidei</taxon>
        <taxon>Gobiidae</taxon>
        <taxon>Oxudercinae</taxon>
        <taxon>Periophthalmus</taxon>
    </lineage>
</organism>
<keyword evidence="8" id="KW-0904">Protein phosphatase</keyword>
<dbReference type="PROSITE" id="PS00383">
    <property type="entry name" value="TYR_PHOSPHATASE_1"/>
    <property type="match status" value="1"/>
</dbReference>
<dbReference type="PANTHER" id="PTHR23339">
    <property type="entry name" value="TYROSINE SPECIFIC PROTEIN PHOSPHATASE AND DUAL SPECIFICITY PROTEIN PHOSPHATASE"/>
    <property type="match status" value="1"/>
</dbReference>